<name>A0ABD6B0Z0_9EURY</name>
<evidence type="ECO:0000313" key="4">
    <source>
        <dbReference type="Proteomes" id="UP001597187"/>
    </source>
</evidence>
<evidence type="ECO:0000313" key="3">
    <source>
        <dbReference type="EMBL" id="MFD1515689.1"/>
    </source>
</evidence>
<protein>
    <submittedName>
        <fullName evidence="3">Tyrosine-type recombinase/integrase</fullName>
    </submittedName>
</protein>
<organism evidence="3 4">
    <name type="scientific">Halomarina rubra</name>
    <dbReference type="NCBI Taxonomy" id="2071873"/>
    <lineage>
        <taxon>Archaea</taxon>
        <taxon>Methanobacteriati</taxon>
        <taxon>Methanobacteriota</taxon>
        <taxon>Stenosarchaea group</taxon>
        <taxon>Halobacteria</taxon>
        <taxon>Halobacteriales</taxon>
        <taxon>Natronomonadaceae</taxon>
        <taxon>Halomarina</taxon>
    </lineage>
</organism>
<dbReference type="Gene3D" id="1.10.443.10">
    <property type="entry name" value="Intergrase catalytic core"/>
    <property type="match status" value="1"/>
</dbReference>
<dbReference type="EMBL" id="JBHUDC010000009">
    <property type="protein sequence ID" value="MFD1515689.1"/>
    <property type="molecule type" value="Genomic_DNA"/>
</dbReference>
<dbReference type="Proteomes" id="UP001597187">
    <property type="component" value="Unassembled WGS sequence"/>
</dbReference>
<dbReference type="AlphaFoldDB" id="A0ABD6B0Z0"/>
<proteinExistence type="predicted"/>
<dbReference type="Pfam" id="PF00589">
    <property type="entry name" value="Phage_integrase"/>
    <property type="match status" value="1"/>
</dbReference>
<dbReference type="InterPro" id="IPR013762">
    <property type="entry name" value="Integrase-like_cat_sf"/>
</dbReference>
<reference evidence="3 4" key="1">
    <citation type="journal article" date="2019" name="Int. J. Syst. Evol. Microbiol.">
        <title>The Global Catalogue of Microorganisms (GCM) 10K type strain sequencing project: providing services to taxonomists for standard genome sequencing and annotation.</title>
        <authorList>
            <consortium name="The Broad Institute Genomics Platform"/>
            <consortium name="The Broad Institute Genome Sequencing Center for Infectious Disease"/>
            <person name="Wu L."/>
            <person name="Ma J."/>
        </authorList>
    </citation>
    <scope>NUCLEOTIDE SEQUENCE [LARGE SCALE GENOMIC DNA]</scope>
    <source>
        <strain evidence="3 4">CGMCC 1.12563</strain>
    </source>
</reference>
<evidence type="ECO:0000256" key="1">
    <source>
        <dbReference type="ARBA" id="ARBA00023172"/>
    </source>
</evidence>
<sequence>MTDTKSVNNSKEDAITEREYELLLEGAQRLRDPYDHQCRFVIVACGRLGLRAGEVAHMTEEWIDWNAKTIDIPLFEACEKGRQSDEPCGYCRERARSIVEHNEGITFEQALETRWSPKTAAGARSIAFDFDTRVQMTVERFFDRYDRYPHSRVSVNRRVDKAVEEADGLDENRIYPHALRATAASYHGSRGLTGLPLQSLLGWERLSTAENYLNGTKEATARAVRSIHGLR</sequence>
<dbReference type="CDD" id="cd00397">
    <property type="entry name" value="DNA_BRE_C"/>
    <property type="match status" value="1"/>
</dbReference>
<keyword evidence="1" id="KW-0233">DNA recombination</keyword>
<comment type="caution">
    <text evidence="3">The sequence shown here is derived from an EMBL/GenBank/DDBJ whole genome shotgun (WGS) entry which is preliminary data.</text>
</comment>
<evidence type="ECO:0000259" key="2">
    <source>
        <dbReference type="PROSITE" id="PS51898"/>
    </source>
</evidence>
<dbReference type="GO" id="GO:0006310">
    <property type="term" value="P:DNA recombination"/>
    <property type="evidence" value="ECO:0007669"/>
    <property type="project" value="UniProtKB-KW"/>
</dbReference>
<dbReference type="RefSeq" id="WP_250875614.1">
    <property type="nucleotide sequence ID" value="NZ_JALXFV010000009.1"/>
</dbReference>
<dbReference type="InterPro" id="IPR011010">
    <property type="entry name" value="DNA_brk_join_enz"/>
</dbReference>
<accession>A0ABD6B0Z0</accession>
<dbReference type="PROSITE" id="PS51898">
    <property type="entry name" value="TYR_RECOMBINASE"/>
    <property type="match status" value="1"/>
</dbReference>
<gene>
    <name evidence="3" type="ORF">ACFSBT_20615</name>
</gene>
<dbReference type="SUPFAM" id="SSF56349">
    <property type="entry name" value="DNA breaking-rejoining enzymes"/>
    <property type="match status" value="1"/>
</dbReference>
<feature type="domain" description="Tyr recombinase" evidence="2">
    <location>
        <begin position="10"/>
        <end position="225"/>
    </location>
</feature>
<dbReference type="InterPro" id="IPR002104">
    <property type="entry name" value="Integrase_catalytic"/>
</dbReference>
<keyword evidence="4" id="KW-1185">Reference proteome</keyword>